<dbReference type="AlphaFoldDB" id="A0A364V4H7"/>
<dbReference type="PANTHER" id="PTHR32305:SF15">
    <property type="entry name" value="PROTEIN RHSA-RELATED"/>
    <property type="match status" value="1"/>
</dbReference>
<evidence type="ECO:0000259" key="2">
    <source>
        <dbReference type="Pfam" id="PF15649"/>
    </source>
</evidence>
<protein>
    <recommendedName>
        <fullName evidence="2">Tox-REase-7 domain-containing protein</fullName>
    </recommendedName>
</protein>
<reference evidence="3 4" key="1">
    <citation type="journal article" date="2018" name="Syst. Appl. Microbiol.">
        <title>Corynebacterium heidelbergense sp. nov., isolated from the preen glands of Egyptian geese (Alopochen aegyptiacus).</title>
        <authorList>
            <person name="Braun M.S."/>
            <person name="Wang E."/>
            <person name="Zimmermann S."/>
            <person name="Wink M."/>
        </authorList>
    </citation>
    <scope>NUCLEOTIDE SEQUENCE [LARGE SCALE GENOMIC DNA]</scope>
    <source>
        <strain evidence="3 4">647</strain>
    </source>
</reference>
<comment type="caution">
    <text evidence="3">The sequence shown here is derived from an EMBL/GenBank/DDBJ whole genome shotgun (WGS) entry which is preliminary data.</text>
</comment>
<dbReference type="NCBIfam" id="TIGR03696">
    <property type="entry name" value="Rhs_assc_core"/>
    <property type="match status" value="1"/>
</dbReference>
<dbReference type="PANTHER" id="PTHR32305">
    <property type="match status" value="1"/>
</dbReference>
<dbReference type="Proteomes" id="UP000251577">
    <property type="component" value="Unassembled WGS sequence"/>
</dbReference>
<dbReference type="Gene3D" id="2.180.10.10">
    <property type="entry name" value="RHS repeat-associated core"/>
    <property type="match status" value="1"/>
</dbReference>
<feature type="domain" description="Tox-REase-7" evidence="2">
    <location>
        <begin position="246"/>
        <end position="305"/>
    </location>
</feature>
<evidence type="ECO:0000313" key="3">
    <source>
        <dbReference type="EMBL" id="RAV31516.1"/>
    </source>
</evidence>
<dbReference type="InterPro" id="IPR050708">
    <property type="entry name" value="T6SS_VgrG/RHS"/>
</dbReference>
<accession>A0A364V4H7</accession>
<gene>
    <name evidence="3" type="ORF">DLJ54_07915</name>
</gene>
<dbReference type="InterPro" id="IPR028903">
    <property type="entry name" value="Tox-REase-7_dom"/>
</dbReference>
<evidence type="ECO:0000256" key="1">
    <source>
        <dbReference type="SAM" id="MobiDB-lite"/>
    </source>
</evidence>
<dbReference type="InterPro" id="IPR022385">
    <property type="entry name" value="Rhs_assc_core"/>
</dbReference>
<organism evidence="3 4">
    <name type="scientific">Corynebacterium heidelbergense</name>
    <dbReference type="NCBI Taxonomy" id="2055947"/>
    <lineage>
        <taxon>Bacteria</taxon>
        <taxon>Bacillati</taxon>
        <taxon>Actinomycetota</taxon>
        <taxon>Actinomycetes</taxon>
        <taxon>Mycobacteriales</taxon>
        <taxon>Corynebacteriaceae</taxon>
        <taxon>Corynebacterium</taxon>
    </lineage>
</organism>
<feature type="region of interest" description="Disordered" evidence="1">
    <location>
        <begin position="1"/>
        <end position="24"/>
    </location>
</feature>
<name>A0A364V4H7_9CORY</name>
<dbReference type="EMBL" id="QHCV01000083">
    <property type="protein sequence ID" value="RAV31516.1"/>
    <property type="molecule type" value="Genomic_DNA"/>
</dbReference>
<keyword evidence="4" id="KW-1185">Reference proteome</keyword>
<evidence type="ECO:0000313" key="4">
    <source>
        <dbReference type="Proteomes" id="UP000251577"/>
    </source>
</evidence>
<sequence length="334" mass="36069">MGCWGTELDDVQPGSRGAGRPRYLTSWPQNADNGLYDTFPAGGGRGGERGFIDGGGGGGGQPVWRVWVYDPASGTPIAEIRCDAAGLVSTVGVVADLNGAPRELVDVAAGRVCATAVRTAYGVPVWAGGVSCPLGFAGQYVDAESGWVYNRHRFYDPHAGVYTAPDPVGLSANLATAYGYPAHPWILIDPLGLKAHKIRSWKDTTWGKTFQNLSPQDKGKIGELAALKHSESLRLEGMGNRHDYKVDGRLRISDGFAQDQFIHEVKATKKQGLSRQLKDIIAHKKENHLGSHLYVLPTTKLSRPLQAAAETSAFDVHRLTPSQIYMAGRELGHW</sequence>
<dbReference type="Pfam" id="PF15649">
    <property type="entry name" value="Tox-REase-7"/>
    <property type="match status" value="1"/>
</dbReference>
<proteinExistence type="predicted"/>